<dbReference type="InterPro" id="IPR029058">
    <property type="entry name" value="AB_hydrolase_fold"/>
</dbReference>
<organism evidence="2 3">
    <name type="scientific">Calidithermus terrae</name>
    <dbReference type="NCBI Taxonomy" id="1408545"/>
    <lineage>
        <taxon>Bacteria</taxon>
        <taxon>Thermotogati</taxon>
        <taxon>Deinococcota</taxon>
        <taxon>Deinococci</taxon>
        <taxon>Thermales</taxon>
        <taxon>Thermaceae</taxon>
        <taxon>Calidithermus</taxon>
    </lineage>
</organism>
<dbReference type="InterPro" id="IPR000639">
    <property type="entry name" value="Epox_hydrolase-like"/>
</dbReference>
<evidence type="ECO:0000313" key="2">
    <source>
        <dbReference type="EMBL" id="RIH81596.1"/>
    </source>
</evidence>
<dbReference type="InterPro" id="IPR000073">
    <property type="entry name" value="AB_hydrolase_1"/>
</dbReference>
<name>A0A399ECR7_9DEIN</name>
<dbReference type="SUPFAM" id="SSF53474">
    <property type="entry name" value="alpha/beta-Hydrolases"/>
    <property type="match status" value="1"/>
</dbReference>
<dbReference type="PANTHER" id="PTHR43798:SF33">
    <property type="entry name" value="HYDROLASE, PUTATIVE (AFU_ORTHOLOGUE AFUA_2G14860)-RELATED"/>
    <property type="match status" value="1"/>
</dbReference>
<gene>
    <name evidence="2" type="primary">hsaD</name>
    <name evidence="2" type="ORF">Mterra_03072</name>
</gene>
<dbReference type="InterPro" id="IPR050266">
    <property type="entry name" value="AB_hydrolase_sf"/>
</dbReference>
<accession>A0A399ECR7</accession>
<keyword evidence="2" id="KW-0378">Hydrolase</keyword>
<dbReference type="PRINTS" id="PR00412">
    <property type="entry name" value="EPOXHYDRLASE"/>
</dbReference>
<proteinExistence type="predicted"/>
<dbReference type="Proteomes" id="UP000265715">
    <property type="component" value="Unassembled WGS sequence"/>
</dbReference>
<dbReference type="PANTHER" id="PTHR43798">
    <property type="entry name" value="MONOACYLGLYCEROL LIPASE"/>
    <property type="match status" value="1"/>
</dbReference>
<dbReference type="RefSeq" id="WP_119316029.1">
    <property type="nucleotide sequence ID" value="NZ_QXDL01000162.1"/>
</dbReference>
<reference evidence="2 3" key="1">
    <citation type="submission" date="2018-08" db="EMBL/GenBank/DDBJ databases">
        <title>Meiothermus terrae DSM 26712 genome sequencing project.</title>
        <authorList>
            <person name="Da Costa M.S."/>
            <person name="Albuquerque L."/>
            <person name="Raposo P."/>
            <person name="Froufe H.J.C."/>
            <person name="Barroso C.S."/>
            <person name="Egas C."/>
        </authorList>
    </citation>
    <scope>NUCLEOTIDE SEQUENCE [LARGE SCALE GENOMIC DNA]</scope>
    <source>
        <strain evidence="2 3">DSM 26712</strain>
    </source>
</reference>
<dbReference type="GO" id="GO:0102296">
    <property type="term" value="F:4,5-9,10-diseco-3-hydroxy-5,9,17-trioxoandrosta-1(10),2-diene-4-oate hydrolase activity"/>
    <property type="evidence" value="ECO:0007669"/>
    <property type="project" value="UniProtKB-EC"/>
</dbReference>
<feature type="domain" description="AB hydrolase-1" evidence="1">
    <location>
        <begin position="42"/>
        <end position="285"/>
    </location>
</feature>
<dbReference type="OrthoDB" id="9805423at2"/>
<dbReference type="GO" id="GO:0016020">
    <property type="term" value="C:membrane"/>
    <property type="evidence" value="ECO:0007669"/>
    <property type="project" value="TreeGrafter"/>
</dbReference>
<evidence type="ECO:0000313" key="3">
    <source>
        <dbReference type="Proteomes" id="UP000265715"/>
    </source>
</evidence>
<dbReference type="AlphaFoldDB" id="A0A399ECR7"/>
<dbReference type="Gene3D" id="3.40.50.1820">
    <property type="entry name" value="alpha/beta hydrolase"/>
    <property type="match status" value="1"/>
</dbReference>
<dbReference type="PRINTS" id="PR00111">
    <property type="entry name" value="ABHYDROLASE"/>
</dbReference>
<keyword evidence="3" id="KW-1185">Reference proteome</keyword>
<protein>
    <submittedName>
        <fullName evidence="2">4,5:9,10-diseco-3-hydroxy-5,9, 17-trioxoandrosta-1(10),2-diene-4-oate hydrolase</fullName>
        <ecNumber evidence="2">3.7.1.17</ecNumber>
    </submittedName>
</protein>
<dbReference type="EMBL" id="QXDL01000162">
    <property type="protein sequence ID" value="RIH81596.1"/>
    <property type="molecule type" value="Genomic_DNA"/>
</dbReference>
<sequence>MKPQFRVPPALEPYRREVRAGGLKLHVYDASAHDPSAHDPSPVLLLHGLGDEADSWQRLIPLLAPHRRVIAPDLPGFGRSDHPRRAYTLAFFARAVRGLLDALLPQGAKVTLAGNSLGAAIALRFALDHPGRAERLFLLDGPAMQGRLNPRLMLFLLPVLGERTYNGFRRDQDLAYASLRPYYHDLEALPPELRGFLRERVWDRVWSDDQRRAYFSTFRWLVWKSLWGLFKPGELAGLRLPTTIVWGRQDHVAPAGSGQALAQAIPASRLVLLDNCGHLPQQEKPEELARLLLEP</sequence>
<dbReference type="Pfam" id="PF00561">
    <property type="entry name" value="Abhydrolase_1"/>
    <property type="match status" value="1"/>
</dbReference>
<evidence type="ECO:0000259" key="1">
    <source>
        <dbReference type="Pfam" id="PF00561"/>
    </source>
</evidence>
<comment type="caution">
    <text evidence="2">The sequence shown here is derived from an EMBL/GenBank/DDBJ whole genome shotgun (WGS) entry which is preliminary data.</text>
</comment>
<dbReference type="EC" id="3.7.1.17" evidence="2"/>